<protein>
    <recommendedName>
        <fullName evidence="4">Secreted protein</fullName>
    </recommendedName>
</protein>
<keyword evidence="1" id="KW-0732">Signal</keyword>
<evidence type="ECO:0000313" key="3">
    <source>
        <dbReference type="Proteomes" id="UP001244011"/>
    </source>
</evidence>
<keyword evidence="3" id="KW-1185">Reference proteome</keyword>
<evidence type="ECO:0000256" key="1">
    <source>
        <dbReference type="SAM" id="SignalP"/>
    </source>
</evidence>
<dbReference type="AlphaFoldDB" id="A0AAJ0FL31"/>
<dbReference type="EMBL" id="MU839012">
    <property type="protein sequence ID" value="KAK1766244.1"/>
    <property type="molecule type" value="Genomic_DNA"/>
</dbReference>
<accession>A0AAJ0FL31</accession>
<reference evidence="2" key="1">
    <citation type="submission" date="2023-06" db="EMBL/GenBank/DDBJ databases">
        <title>Genome-scale phylogeny and comparative genomics of the fungal order Sordariales.</title>
        <authorList>
            <consortium name="Lawrence Berkeley National Laboratory"/>
            <person name="Hensen N."/>
            <person name="Bonometti L."/>
            <person name="Westerberg I."/>
            <person name="Brannstrom I.O."/>
            <person name="Guillou S."/>
            <person name="Cros-Aarteil S."/>
            <person name="Calhoun S."/>
            <person name="Haridas S."/>
            <person name="Kuo A."/>
            <person name="Mondo S."/>
            <person name="Pangilinan J."/>
            <person name="Riley R."/>
            <person name="Labutti K."/>
            <person name="Andreopoulos B."/>
            <person name="Lipzen A."/>
            <person name="Chen C."/>
            <person name="Yanf M."/>
            <person name="Daum C."/>
            <person name="Ng V."/>
            <person name="Clum A."/>
            <person name="Steindorff A."/>
            <person name="Ohm R."/>
            <person name="Martin F."/>
            <person name="Silar P."/>
            <person name="Natvig D."/>
            <person name="Lalanne C."/>
            <person name="Gautier V."/>
            <person name="Ament-Velasquez S.L."/>
            <person name="Kruys A."/>
            <person name="Hutchinson M.I."/>
            <person name="Powell A.J."/>
            <person name="Barry K."/>
            <person name="Miller A.N."/>
            <person name="Grigoriev I.V."/>
            <person name="Debuchy R."/>
            <person name="Gladieux P."/>
            <person name="Thoren M.H."/>
            <person name="Johannesson H."/>
        </authorList>
    </citation>
    <scope>NUCLEOTIDE SEQUENCE</scope>
    <source>
        <strain evidence="2">8032-3</strain>
    </source>
</reference>
<evidence type="ECO:0000313" key="2">
    <source>
        <dbReference type="EMBL" id="KAK1766244.1"/>
    </source>
</evidence>
<dbReference type="Proteomes" id="UP001244011">
    <property type="component" value="Unassembled WGS sequence"/>
</dbReference>
<sequence length="109" mass="12750">MLLALRLPSWASLSSWWEHCACTRTGWPKPVMQRLAAKGIFSHQSHGCIYEWQLVDMLFKRKHSKDLARMLRSRRGTAPWYCTYITKGPGSYEVVAAYLTGCWWAWLQQ</sequence>
<comment type="caution">
    <text evidence="2">The sequence shown here is derived from an EMBL/GenBank/DDBJ whole genome shotgun (WGS) entry which is preliminary data.</text>
</comment>
<dbReference type="GeneID" id="85311440"/>
<name>A0AAJ0FL31_9PEZI</name>
<dbReference type="RefSeq" id="XP_060282457.1">
    <property type="nucleotide sequence ID" value="XM_060428253.1"/>
</dbReference>
<proteinExistence type="predicted"/>
<gene>
    <name evidence="2" type="ORF">QBC33DRAFT_542304</name>
</gene>
<feature type="chain" id="PRO_5042515948" description="Secreted protein" evidence="1">
    <location>
        <begin position="23"/>
        <end position="109"/>
    </location>
</feature>
<evidence type="ECO:0008006" key="4">
    <source>
        <dbReference type="Google" id="ProtNLM"/>
    </source>
</evidence>
<organism evidence="2 3">
    <name type="scientific">Phialemonium atrogriseum</name>
    <dbReference type="NCBI Taxonomy" id="1093897"/>
    <lineage>
        <taxon>Eukaryota</taxon>
        <taxon>Fungi</taxon>
        <taxon>Dikarya</taxon>
        <taxon>Ascomycota</taxon>
        <taxon>Pezizomycotina</taxon>
        <taxon>Sordariomycetes</taxon>
        <taxon>Sordariomycetidae</taxon>
        <taxon>Cephalothecales</taxon>
        <taxon>Cephalothecaceae</taxon>
        <taxon>Phialemonium</taxon>
    </lineage>
</organism>
<feature type="signal peptide" evidence="1">
    <location>
        <begin position="1"/>
        <end position="22"/>
    </location>
</feature>